<gene>
    <name evidence="1" type="ORF">MNB_SUP05-SYMBIONT-4-234</name>
    <name evidence="2" type="ORF">MNB_SUP05-SYMBIONT-5-415</name>
</gene>
<evidence type="ECO:0000313" key="2">
    <source>
        <dbReference type="EMBL" id="SFV89676.1"/>
    </source>
</evidence>
<organism evidence="2">
    <name type="scientific">hydrothermal vent metagenome</name>
    <dbReference type="NCBI Taxonomy" id="652676"/>
    <lineage>
        <taxon>unclassified sequences</taxon>
        <taxon>metagenomes</taxon>
        <taxon>ecological metagenomes</taxon>
    </lineage>
</organism>
<evidence type="ECO:0000313" key="1">
    <source>
        <dbReference type="EMBL" id="SFV87069.1"/>
    </source>
</evidence>
<accession>A0A1W1E7E0</accession>
<dbReference type="EMBL" id="FPHZ01000251">
    <property type="protein sequence ID" value="SFV89676.1"/>
    <property type="molecule type" value="Genomic_DNA"/>
</dbReference>
<protein>
    <submittedName>
        <fullName evidence="2">Uncharacterized protein</fullName>
    </submittedName>
</protein>
<reference evidence="2" key="1">
    <citation type="submission" date="2016-10" db="EMBL/GenBank/DDBJ databases">
        <authorList>
            <person name="de Groot N.N."/>
        </authorList>
    </citation>
    <scope>NUCLEOTIDE SEQUENCE</scope>
</reference>
<proteinExistence type="predicted"/>
<dbReference type="EMBL" id="FPHY01000146">
    <property type="protein sequence ID" value="SFV87069.1"/>
    <property type="molecule type" value="Genomic_DNA"/>
</dbReference>
<dbReference type="AlphaFoldDB" id="A0A1W1E7E0"/>
<sequence length="37" mass="4078">MISEIQFLPLKGGVEKNVQLVIFLNPVLAGLRQGLKN</sequence>
<name>A0A1W1E7E0_9ZZZZ</name>